<name>A0A1X7UUZ9_AMPQE</name>
<dbReference type="AlphaFoldDB" id="A0A1X7UUZ9"/>
<sequence>MKKELRQWGMSQIFTSIRYFPNVFLVRAYLVASSSAL</sequence>
<organism evidence="1">
    <name type="scientific">Amphimedon queenslandica</name>
    <name type="common">Sponge</name>
    <dbReference type="NCBI Taxonomy" id="400682"/>
    <lineage>
        <taxon>Eukaryota</taxon>
        <taxon>Metazoa</taxon>
        <taxon>Porifera</taxon>
        <taxon>Demospongiae</taxon>
        <taxon>Heteroscleromorpha</taxon>
        <taxon>Haplosclerida</taxon>
        <taxon>Niphatidae</taxon>
        <taxon>Amphimedon</taxon>
    </lineage>
</organism>
<reference evidence="1" key="1">
    <citation type="submission" date="2017-05" db="UniProtKB">
        <authorList>
            <consortium name="EnsemblMetazoa"/>
        </authorList>
    </citation>
    <scope>IDENTIFICATION</scope>
</reference>
<dbReference type="InParanoid" id="A0A1X7UUZ9"/>
<dbReference type="EnsemblMetazoa" id="Aqu2.1.31805_001">
    <property type="protein sequence ID" value="Aqu2.1.31805_001"/>
    <property type="gene ID" value="Aqu2.1.31805"/>
</dbReference>
<accession>A0A1X7UUZ9</accession>
<proteinExistence type="predicted"/>
<evidence type="ECO:0000313" key="1">
    <source>
        <dbReference type="EnsemblMetazoa" id="Aqu2.1.31805_001"/>
    </source>
</evidence>
<protein>
    <submittedName>
        <fullName evidence="1">Uncharacterized protein</fullName>
    </submittedName>
</protein>